<dbReference type="InterPro" id="IPR000873">
    <property type="entry name" value="AMP-dep_synth/lig_dom"/>
</dbReference>
<dbReference type="InterPro" id="IPR036736">
    <property type="entry name" value="ACP-like_sf"/>
</dbReference>
<dbReference type="Pfam" id="PF00550">
    <property type="entry name" value="PP-binding"/>
    <property type="match status" value="1"/>
</dbReference>
<evidence type="ECO:0000259" key="1">
    <source>
        <dbReference type="PROSITE" id="PS50075"/>
    </source>
</evidence>
<dbReference type="Gene3D" id="1.10.1200.10">
    <property type="entry name" value="ACP-like"/>
    <property type="match status" value="1"/>
</dbReference>
<dbReference type="Gene3D" id="3.30.300.30">
    <property type="match status" value="1"/>
</dbReference>
<dbReference type="Gene3D" id="2.30.38.10">
    <property type="entry name" value="Luciferase, Domain 3"/>
    <property type="match status" value="1"/>
</dbReference>
<dbReference type="InterPro" id="IPR010071">
    <property type="entry name" value="AA_adenyl_dom"/>
</dbReference>
<dbReference type="NCBIfam" id="TIGR01733">
    <property type="entry name" value="AA-adenyl-dom"/>
    <property type="match status" value="1"/>
</dbReference>
<name>A0A077NIK2_XENBV</name>
<dbReference type="GO" id="GO:0005737">
    <property type="term" value="C:cytoplasm"/>
    <property type="evidence" value="ECO:0007669"/>
    <property type="project" value="TreeGrafter"/>
</dbReference>
<dbReference type="Gene3D" id="3.40.50.980">
    <property type="match status" value="2"/>
</dbReference>
<proteinExistence type="predicted"/>
<evidence type="ECO:0000313" key="2">
    <source>
        <dbReference type="EMBL" id="CDG98193.1"/>
    </source>
</evidence>
<gene>
    <name evidence="2" type="ORF">XBP1_2940099</name>
</gene>
<dbReference type="SUPFAM" id="SSF47336">
    <property type="entry name" value="ACP-like"/>
    <property type="match status" value="1"/>
</dbReference>
<dbReference type="Pfam" id="PF13193">
    <property type="entry name" value="AMP-binding_C"/>
    <property type="match status" value="1"/>
</dbReference>
<dbReference type="InterPro" id="IPR020845">
    <property type="entry name" value="AMP-binding_CS"/>
</dbReference>
<sequence length="595" mass="67958">MASEKIIHSKVLLQTNKTPDLIALRCDENIITYQQLEQRSNALADYLIKHGVKPGNIVGVYINKGIDLVISLLGILKAGGCYLPLDPYYPHERLTYMISHSKTAFIITDNEQILTLLQCDCSFINIKTLNLTLNNQLTLPKVNDDHLCYVMYTSGSTGVPKGVMVSHRTVVNYLEWMQSEFILKYEDVVLNQSTFSFDVSVWEIFWPLIAGASCALITEEIKFDPFLIAKFITRHHVTVAQFVPTALRTIAGANVLSGCPSLKHLFAGGEVLDQSLVNELTEQFKGQIHNLYGPTEATIFACHWYCRAGEKEKTVPIGKAIPHARTYVLNEYFQPVPVGECGELYLAGDILAKGYLYEESLTQKCFVNDSFSCYSNQKMYRTGDLVKQRPDNILEFIGRIDDQIKMRGYRIELKEIERHLLSHPYITHAAVVIDDPSENKNSSLSAYYVLHHQQSVNVQDIKKYLLKFLPYFMLPSCFIELDKIPVHPNGKIDKLSFSLYVNENNKYFVDENLNTGIEEIIISIWKPVLNNRNFSKQDNFFDIGGNSLLMSKVYRQIKKKFSVPISIMDLFQYPSVQMLSRYICEKRAGILREKE</sequence>
<dbReference type="InterPro" id="IPR025110">
    <property type="entry name" value="AMP-bd_C"/>
</dbReference>
<reference evidence="2" key="1">
    <citation type="submission" date="2013-07" db="EMBL/GenBank/DDBJ databases">
        <title>Sub-species coevolution in mutualistic symbiosis.</title>
        <authorList>
            <person name="Murfin K."/>
            <person name="Klassen J."/>
            <person name="Lee M."/>
            <person name="Forst S."/>
            <person name="Stock P."/>
            <person name="Goodrich-Blair H."/>
        </authorList>
    </citation>
    <scope>NUCLEOTIDE SEQUENCE [LARGE SCALE GENOMIC DNA]</scope>
    <source>
        <strain evidence="2">Puntauvense</strain>
    </source>
</reference>
<dbReference type="GO" id="GO:0044550">
    <property type="term" value="P:secondary metabolite biosynthetic process"/>
    <property type="evidence" value="ECO:0007669"/>
    <property type="project" value="TreeGrafter"/>
</dbReference>
<dbReference type="CDD" id="cd05930">
    <property type="entry name" value="A_NRPS"/>
    <property type="match status" value="1"/>
</dbReference>
<dbReference type="InterPro" id="IPR045851">
    <property type="entry name" value="AMP-bd_C_sf"/>
</dbReference>
<dbReference type="EMBL" id="CBSW010000217">
    <property type="protein sequence ID" value="CDG98193.1"/>
    <property type="molecule type" value="Genomic_DNA"/>
</dbReference>
<dbReference type="InterPro" id="IPR009081">
    <property type="entry name" value="PP-bd_ACP"/>
</dbReference>
<dbReference type="FunFam" id="3.40.50.980:FF:000001">
    <property type="entry name" value="Non-ribosomal peptide synthetase"/>
    <property type="match status" value="1"/>
</dbReference>
<dbReference type="GO" id="GO:0043041">
    <property type="term" value="P:amino acid activation for nonribosomal peptide biosynthetic process"/>
    <property type="evidence" value="ECO:0007669"/>
    <property type="project" value="TreeGrafter"/>
</dbReference>
<dbReference type="SUPFAM" id="SSF56801">
    <property type="entry name" value="Acetyl-CoA synthetase-like"/>
    <property type="match status" value="1"/>
</dbReference>
<dbReference type="PROSITE" id="PS00455">
    <property type="entry name" value="AMP_BINDING"/>
    <property type="match status" value="1"/>
</dbReference>
<dbReference type="AlphaFoldDB" id="A0A077NIK2"/>
<dbReference type="FunFam" id="3.40.50.12780:FF:000012">
    <property type="entry name" value="Non-ribosomal peptide synthetase"/>
    <property type="match status" value="1"/>
</dbReference>
<comment type="caution">
    <text evidence="2">The sequence shown here is derived from an EMBL/GenBank/DDBJ whole genome shotgun (WGS) entry which is preliminary data.</text>
</comment>
<dbReference type="Pfam" id="PF00501">
    <property type="entry name" value="AMP-binding"/>
    <property type="match status" value="1"/>
</dbReference>
<protein>
    <submittedName>
        <fullName evidence="2">Amino acid adenylation domain protein</fullName>
    </submittedName>
</protein>
<dbReference type="PANTHER" id="PTHR45527">
    <property type="entry name" value="NONRIBOSOMAL PEPTIDE SYNTHETASE"/>
    <property type="match status" value="1"/>
</dbReference>
<accession>A0A077NIK2</accession>
<dbReference type="HOGENOM" id="CLU_000022_2_12_6"/>
<feature type="domain" description="Carrier" evidence="1">
    <location>
        <begin position="512"/>
        <end position="587"/>
    </location>
</feature>
<dbReference type="PANTHER" id="PTHR45527:SF1">
    <property type="entry name" value="FATTY ACID SYNTHASE"/>
    <property type="match status" value="1"/>
</dbReference>
<dbReference type="PROSITE" id="PS50075">
    <property type="entry name" value="CARRIER"/>
    <property type="match status" value="1"/>
</dbReference>
<dbReference type="GO" id="GO:0031177">
    <property type="term" value="F:phosphopantetheine binding"/>
    <property type="evidence" value="ECO:0007669"/>
    <property type="project" value="TreeGrafter"/>
</dbReference>
<dbReference type="Proteomes" id="UP000028511">
    <property type="component" value="Unassembled WGS sequence"/>
</dbReference>
<organism evidence="2">
    <name type="scientific">Xenorhabdus bovienii str. puntauvense</name>
    <dbReference type="NCBI Taxonomy" id="1398201"/>
    <lineage>
        <taxon>Bacteria</taxon>
        <taxon>Pseudomonadati</taxon>
        <taxon>Pseudomonadota</taxon>
        <taxon>Gammaproteobacteria</taxon>
        <taxon>Enterobacterales</taxon>
        <taxon>Morganellaceae</taxon>
        <taxon>Xenorhabdus</taxon>
    </lineage>
</organism>
<dbReference type="RefSeq" id="WP_038218705.1">
    <property type="nucleotide sequence ID" value="NZ_CAWLWN010000249.1"/>
</dbReference>